<evidence type="ECO:0000313" key="4">
    <source>
        <dbReference type="Proteomes" id="UP000823618"/>
    </source>
</evidence>
<dbReference type="Pfam" id="PF02302">
    <property type="entry name" value="PTS_IIB"/>
    <property type="match status" value="1"/>
</dbReference>
<keyword evidence="1" id="KW-0808">Transferase</keyword>
<dbReference type="PROSITE" id="PS51099">
    <property type="entry name" value="PTS_EIIB_TYPE_2"/>
    <property type="match status" value="1"/>
</dbReference>
<organism evidence="3 4">
    <name type="scientific">Candidatus Scybalomonas excrementavium</name>
    <dbReference type="NCBI Taxonomy" id="2840943"/>
    <lineage>
        <taxon>Bacteria</taxon>
        <taxon>Bacillati</taxon>
        <taxon>Bacillota</taxon>
        <taxon>Clostridia</taxon>
        <taxon>Lachnospirales</taxon>
        <taxon>Lachnospiraceae</taxon>
        <taxon>Lachnospiraceae incertae sedis</taxon>
        <taxon>Candidatus Scybalomonas</taxon>
    </lineage>
</organism>
<dbReference type="EMBL" id="JADIML010000287">
    <property type="protein sequence ID" value="MBO8464253.1"/>
    <property type="molecule type" value="Genomic_DNA"/>
</dbReference>
<proteinExistence type="predicted"/>
<dbReference type="GO" id="GO:0008982">
    <property type="term" value="F:protein-N(PI)-phosphohistidine-sugar phosphotransferase activity"/>
    <property type="evidence" value="ECO:0007669"/>
    <property type="project" value="InterPro"/>
</dbReference>
<gene>
    <name evidence="3" type="ORF">IAC13_10010</name>
</gene>
<dbReference type="SUPFAM" id="SSF52794">
    <property type="entry name" value="PTS system IIB component-like"/>
    <property type="match status" value="1"/>
</dbReference>
<comment type="caution">
    <text evidence="3">The sequence shown here is derived from an EMBL/GenBank/DDBJ whole genome shotgun (WGS) entry which is preliminary data.</text>
</comment>
<dbReference type="Proteomes" id="UP000823618">
    <property type="component" value="Unassembled WGS sequence"/>
</dbReference>
<sequence length="100" mass="11117">MRKIVVACGSGIAISQIVALKVHQLLEERNLTVPIEAIAIKDLEAHLPTSMVYLSIFPAEKPYEIPVLDGTAFLNGNHQEELEKLIQIIQKEQSKDTIIV</sequence>
<dbReference type="InterPro" id="IPR036095">
    <property type="entry name" value="PTS_EIIB-like_sf"/>
</dbReference>
<dbReference type="InterPro" id="IPR003501">
    <property type="entry name" value="PTS_EIIB_2/3"/>
</dbReference>
<reference evidence="3" key="1">
    <citation type="submission" date="2020-10" db="EMBL/GenBank/DDBJ databases">
        <authorList>
            <person name="Gilroy R."/>
        </authorList>
    </citation>
    <scope>NUCLEOTIDE SEQUENCE</scope>
    <source>
        <strain evidence="3">E3-2379</strain>
    </source>
</reference>
<accession>A0A9D9N8B8</accession>
<evidence type="ECO:0000256" key="1">
    <source>
        <dbReference type="ARBA" id="ARBA00022679"/>
    </source>
</evidence>
<dbReference type="InterPro" id="IPR013011">
    <property type="entry name" value="PTS_EIIB_2"/>
</dbReference>
<dbReference type="Gene3D" id="3.40.50.2300">
    <property type="match status" value="1"/>
</dbReference>
<dbReference type="AlphaFoldDB" id="A0A9D9N8B8"/>
<name>A0A9D9N8B8_9FIRM</name>
<reference evidence="3" key="2">
    <citation type="journal article" date="2021" name="PeerJ">
        <title>Extensive microbial diversity within the chicken gut microbiome revealed by metagenomics and culture.</title>
        <authorList>
            <person name="Gilroy R."/>
            <person name="Ravi A."/>
            <person name="Getino M."/>
            <person name="Pursley I."/>
            <person name="Horton D.L."/>
            <person name="Alikhan N.F."/>
            <person name="Baker D."/>
            <person name="Gharbi K."/>
            <person name="Hall N."/>
            <person name="Watson M."/>
            <person name="Adriaenssens E.M."/>
            <person name="Foster-Nyarko E."/>
            <person name="Jarju S."/>
            <person name="Secka A."/>
            <person name="Antonio M."/>
            <person name="Oren A."/>
            <person name="Chaudhuri R.R."/>
            <person name="La Ragione R."/>
            <person name="Hildebrand F."/>
            <person name="Pallen M.J."/>
        </authorList>
    </citation>
    <scope>NUCLEOTIDE SEQUENCE</scope>
    <source>
        <strain evidence="3">E3-2379</strain>
    </source>
</reference>
<dbReference type="GO" id="GO:0009401">
    <property type="term" value="P:phosphoenolpyruvate-dependent sugar phosphotransferase system"/>
    <property type="evidence" value="ECO:0007669"/>
    <property type="project" value="InterPro"/>
</dbReference>
<feature type="domain" description="PTS EIIB type-2" evidence="2">
    <location>
        <begin position="2"/>
        <end position="94"/>
    </location>
</feature>
<evidence type="ECO:0000259" key="2">
    <source>
        <dbReference type="PROSITE" id="PS51099"/>
    </source>
</evidence>
<protein>
    <submittedName>
        <fullName evidence="3">PTS galactitol transporter subunit IIB</fullName>
    </submittedName>
</protein>
<evidence type="ECO:0000313" key="3">
    <source>
        <dbReference type="EMBL" id="MBO8464253.1"/>
    </source>
</evidence>